<dbReference type="SUPFAM" id="SSF88659">
    <property type="entry name" value="Sigma3 and sigma4 domains of RNA polymerase sigma factors"/>
    <property type="match status" value="1"/>
</dbReference>
<dbReference type="GO" id="GO:0003677">
    <property type="term" value="F:DNA binding"/>
    <property type="evidence" value="ECO:0007669"/>
    <property type="project" value="UniProtKB-KW"/>
</dbReference>
<evidence type="ECO:0000259" key="7">
    <source>
        <dbReference type="Pfam" id="PF08281"/>
    </source>
</evidence>
<organism evidence="8 9">
    <name type="scientific">Roseimaritima ulvae</name>
    <dbReference type="NCBI Taxonomy" id="980254"/>
    <lineage>
        <taxon>Bacteria</taxon>
        <taxon>Pseudomonadati</taxon>
        <taxon>Planctomycetota</taxon>
        <taxon>Planctomycetia</taxon>
        <taxon>Pirellulales</taxon>
        <taxon>Pirellulaceae</taxon>
        <taxon>Roseimaritima</taxon>
    </lineage>
</organism>
<dbReference type="InterPro" id="IPR014284">
    <property type="entry name" value="RNA_pol_sigma-70_dom"/>
</dbReference>
<dbReference type="AlphaFoldDB" id="A0A5B9QGA8"/>
<dbReference type="InterPro" id="IPR013325">
    <property type="entry name" value="RNA_pol_sigma_r2"/>
</dbReference>
<keyword evidence="9" id="KW-1185">Reference proteome</keyword>
<dbReference type="PANTHER" id="PTHR43133:SF8">
    <property type="entry name" value="RNA POLYMERASE SIGMA FACTOR HI_1459-RELATED"/>
    <property type="match status" value="1"/>
</dbReference>
<dbReference type="SUPFAM" id="SSF88946">
    <property type="entry name" value="Sigma2 domain of RNA polymerase sigma factors"/>
    <property type="match status" value="1"/>
</dbReference>
<evidence type="ECO:0000256" key="3">
    <source>
        <dbReference type="ARBA" id="ARBA00023082"/>
    </source>
</evidence>
<evidence type="ECO:0000256" key="1">
    <source>
        <dbReference type="ARBA" id="ARBA00010641"/>
    </source>
</evidence>
<proteinExistence type="inferred from homology"/>
<dbReference type="CDD" id="cd06171">
    <property type="entry name" value="Sigma70_r4"/>
    <property type="match status" value="1"/>
</dbReference>
<dbReference type="InterPro" id="IPR036388">
    <property type="entry name" value="WH-like_DNA-bd_sf"/>
</dbReference>
<dbReference type="EMBL" id="CP042914">
    <property type="protein sequence ID" value="QEG38097.1"/>
    <property type="molecule type" value="Genomic_DNA"/>
</dbReference>
<evidence type="ECO:0000259" key="6">
    <source>
        <dbReference type="Pfam" id="PF04542"/>
    </source>
</evidence>
<dbReference type="GO" id="GO:0016987">
    <property type="term" value="F:sigma factor activity"/>
    <property type="evidence" value="ECO:0007669"/>
    <property type="project" value="UniProtKB-KW"/>
</dbReference>
<dbReference type="PANTHER" id="PTHR43133">
    <property type="entry name" value="RNA POLYMERASE ECF-TYPE SIGMA FACTO"/>
    <property type="match status" value="1"/>
</dbReference>
<dbReference type="Gene3D" id="1.10.10.10">
    <property type="entry name" value="Winged helix-like DNA-binding domain superfamily/Winged helix DNA-binding domain"/>
    <property type="match status" value="1"/>
</dbReference>
<feature type="domain" description="RNA polymerase sigma-70 region 2" evidence="6">
    <location>
        <begin position="30"/>
        <end position="88"/>
    </location>
</feature>
<dbReference type="Proteomes" id="UP000325286">
    <property type="component" value="Chromosome"/>
</dbReference>
<dbReference type="InterPro" id="IPR007627">
    <property type="entry name" value="RNA_pol_sigma70_r2"/>
</dbReference>
<dbReference type="InterPro" id="IPR039425">
    <property type="entry name" value="RNA_pol_sigma-70-like"/>
</dbReference>
<dbReference type="InterPro" id="IPR013249">
    <property type="entry name" value="RNA_pol_sigma70_r4_t2"/>
</dbReference>
<evidence type="ECO:0000313" key="9">
    <source>
        <dbReference type="Proteomes" id="UP000325286"/>
    </source>
</evidence>
<comment type="similarity">
    <text evidence="1">Belongs to the sigma-70 factor family. ECF subfamily.</text>
</comment>
<keyword evidence="3" id="KW-0731">Sigma factor</keyword>
<evidence type="ECO:0000256" key="5">
    <source>
        <dbReference type="ARBA" id="ARBA00023163"/>
    </source>
</evidence>
<evidence type="ECO:0000256" key="4">
    <source>
        <dbReference type="ARBA" id="ARBA00023125"/>
    </source>
</evidence>
<dbReference type="Gene3D" id="1.10.1740.10">
    <property type="match status" value="1"/>
</dbReference>
<sequence length="184" mass="21241">MLKRTPRVRPSATEAAPAPSLRAVFDAQESPLLRYAFSLTGRRAVAEEIVQEVFLQLHIHWDEVDAPRDWLFRSVRNRAFNHVRDHRRETLCGDDRNEPDTHSESEMPDAMLLRMEADGALREILEQLDDTDRQLVHLKYFEGLKYREISATTGLSVGNVGYRLHHILKQLADKLRSQGIDQQS</sequence>
<name>A0A5B9QGA8_9BACT</name>
<feature type="domain" description="RNA polymerase sigma factor 70 region 4 type 2" evidence="7">
    <location>
        <begin position="120"/>
        <end position="171"/>
    </location>
</feature>
<dbReference type="GO" id="GO:0006352">
    <property type="term" value="P:DNA-templated transcription initiation"/>
    <property type="evidence" value="ECO:0007669"/>
    <property type="project" value="InterPro"/>
</dbReference>
<dbReference type="InterPro" id="IPR013324">
    <property type="entry name" value="RNA_pol_sigma_r3/r4-like"/>
</dbReference>
<gene>
    <name evidence="8" type="primary">sigL_1</name>
    <name evidence="8" type="ORF">UC8_00500</name>
</gene>
<dbReference type="Pfam" id="PF04542">
    <property type="entry name" value="Sigma70_r2"/>
    <property type="match status" value="1"/>
</dbReference>
<dbReference type="NCBIfam" id="TIGR02937">
    <property type="entry name" value="sigma70-ECF"/>
    <property type="match status" value="1"/>
</dbReference>
<reference evidence="8 9" key="1">
    <citation type="submission" date="2019-08" db="EMBL/GenBank/DDBJ databases">
        <title>Deep-cultivation of Planctomycetes and their phenomic and genomic characterization uncovers novel biology.</title>
        <authorList>
            <person name="Wiegand S."/>
            <person name="Jogler M."/>
            <person name="Boedeker C."/>
            <person name="Pinto D."/>
            <person name="Vollmers J."/>
            <person name="Rivas-Marin E."/>
            <person name="Kohn T."/>
            <person name="Peeters S.H."/>
            <person name="Heuer A."/>
            <person name="Rast P."/>
            <person name="Oberbeckmann S."/>
            <person name="Bunk B."/>
            <person name="Jeske O."/>
            <person name="Meyerdierks A."/>
            <person name="Storesund J.E."/>
            <person name="Kallscheuer N."/>
            <person name="Luecker S."/>
            <person name="Lage O.M."/>
            <person name="Pohl T."/>
            <person name="Merkel B.J."/>
            <person name="Hornburger P."/>
            <person name="Mueller R.-W."/>
            <person name="Bruemmer F."/>
            <person name="Labrenz M."/>
            <person name="Spormann A.M."/>
            <person name="Op den Camp H."/>
            <person name="Overmann J."/>
            <person name="Amann R."/>
            <person name="Jetten M.S.M."/>
            <person name="Mascher T."/>
            <person name="Medema M.H."/>
            <person name="Devos D.P."/>
            <person name="Kaster A.-K."/>
            <person name="Ovreas L."/>
            <person name="Rohde M."/>
            <person name="Galperin M.Y."/>
            <person name="Jogler C."/>
        </authorList>
    </citation>
    <scope>NUCLEOTIDE SEQUENCE [LARGE SCALE GENOMIC DNA]</scope>
    <source>
        <strain evidence="8 9">UC8</strain>
    </source>
</reference>
<accession>A0A5B9QGA8</accession>
<dbReference type="Pfam" id="PF08281">
    <property type="entry name" value="Sigma70_r4_2"/>
    <property type="match status" value="1"/>
</dbReference>
<keyword evidence="4" id="KW-0238">DNA-binding</keyword>
<keyword evidence="5" id="KW-0804">Transcription</keyword>
<evidence type="ECO:0000313" key="8">
    <source>
        <dbReference type="EMBL" id="QEG38097.1"/>
    </source>
</evidence>
<dbReference type="KEGG" id="rul:UC8_00500"/>
<protein>
    <submittedName>
        <fullName evidence="8">ECF RNA polymerase sigma factor SigL</fullName>
    </submittedName>
</protein>
<evidence type="ECO:0000256" key="2">
    <source>
        <dbReference type="ARBA" id="ARBA00023015"/>
    </source>
</evidence>
<dbReference type="RefSeq" id="WP_068136054.1">
    <property type="nucleotide sequence ID" value="NZ_CP042914.1"/>
</dbReference>
<keyword evidence="2" id="KW-0805">Transcription regulation</keyword>